<dbReference type="AlphaFoldDB" id="A0ABD3N2E2"/>
<sequence>MASTASTIAPTSDLKTTQLYVLSSRKHRDTLKSSLQRAKTERDRANTAFLQAQQWLKDANDNISKIEDELKEAQEEYMEAKGLSAQQMAEIHVDESEDEEPKKKRVRNSTDGGNGKYKKAPLITDLLMDMAKSGQLVDGRKLHEADCDVGSRDKAKFVNAMILVQELWTEEEELFLRSPPSEIAESLEELKIICATIGERCLAKLCEWEGREDTGRQKASLISVGIRARKCFLSRAKVAKPDGDDMDDGEEPEETSEDL</sequence>
<proteinExistence type="predicted"/>
<evidence type="ECO:0000256" key="1">
    <source>
        <dbReference type="SAM" id="MobiDB-lite"/>
    </source>
</evidence>
<feature type="region of interest" description="Disordered" evidence="1">
    <location>
        <begin position="239"/>
        <end position="259"/>
    </location>
</feature>
<feature type="region of interest" description="Disordered" evidence="1">
    <location>
        <begin position="87"/>
        <end position="117"/>
    </location>
</feature>
<dbReference type="EMBL" id="JALLPJ020001313">
    <property type="protein sequence ID" value="KAL3770299.1"/>
    <property type="molecule type" value="Genomic_DNA"/>
</dbReference>
<feature type="compositionally biased region" description="Acidic residues" evidence="1">
    <location>
        <begin position="244"/>
        <end position="259"/>
    </location>
</feature>
<organism evidence="2 3">
    <name type="scientific">Cyclotella atomus</name>
    <dbReference type="NCBI Taxonomy" id="382360"/>
    <lineage>
        <taxon>Eukaryota</taxon>
        <taxon>Sar</taxon>
        <taxon>Stramenopiles</taxon>
        <taxon>Ochrophyta</taxon>
        <taxon>Bacillariophyta</taxon>
        <taxon>Coscinodiscophyceae</taxon>
        <taxon>Thalassiosirophycidae</taxon>
        <taxon>Stephanodiscales</taxon>
        <taxon>Stephanodiscaceae</taxon>
        <taxon>Cyclotella</taxon>
    </lineage>
</organism>
<evidence type="ECO:0000313" key="2">
    <source>
        <dbReference type="EMBL" id="KAL3770299.1"/>
    </source>
</evidence>
<reference evidence="2 3" key="1">
    <citation type="submission" date="2024-10" db="EMBL/GenBank/DDBJ databases">
        <title>Updated reference genomes for cyclostephanoid diatoms.</title>
        <authorList>
            <person name="Roberts W.R."/>
            <person name="Alverson A.J."/>
        </authorList>
    </citation>
    <scope>NUCLEOTIDE SEQUENCE [LARGE SCALE GENOMIC DNA]</scope>
    <source>
        <strain evidence="2 3">AJA010-31</strain>
    </source>
</reference>
<protein>
    <submittedName>
        <fullName evidence="2">Uncharacterized protein</fullName>
    </submittedName>
</protein>
<dbReference type="Proteomes" id="UP001530400">
    <property type="component" value="Unassembled WGS sequence"/>
</dbReference>
<comment type="caution">
    <text evidence="2">The sequence shown here is derived from an EMBL/GenBank/DDBJ whole genome shotgun (WGS) entry which is preliminary data.</text>
</comment>
<gene>
    <name evidence="2" type="ORF">ACHAWO_008524</name>
</gene>
<keyword evidence="3" id="KW-1185">Reference proteome</keyword>
<name>A0ABD3N2E2_9STRA</name>
<evidence type="ECO:0000313" key="3">
    <source>
        <dbReference type="Proteomes" id="UP001530400"/>
    </source>
</evidence>
<accession>A0ABD3N2E2</accession>